<dbReference type="ExpressionAtlas" id="A0A5S9XRC6">
    <property type="expression patterns" value="baseline and differential"/>
</dbReference>
<evidence type="ECO:0000313" key="1">
    <source>
        <dbReference type="EMBL" id="CAA0394742.1"/>
    </source>
</evidence>
<sequence>MYREGSKWETLHRDILAIIFHKLDIMDITMGVSRVCTSWFLASHNKTMWHTVDLSKFQQLDFAYFVEYKERVRPIIFYEHRVDEEVAEGLSLKSLYIKINNFFFDTCVLHLTLRDLLV</sequence>
<evidence type="ECO:0000313" key="2">
    <source>
        <dbReference type="Proteomes" id="UP000434276"/>
    </source>
</evidence>
<reference evidence="1 2" key="1">
    <citation type="submission" date="2019-12" db="EMBL/GenBank/DDBJ databases">
        <authorList>
            <person name="Jiao W.-B."/>
            <person name="Schneeberger K."/>
        </authorList>
    </citation>
    <scope>NUCLEOTIDE SEQUENCE [LARGE SCALE GENOMIC DNA]</scope>
    <source>
        <strain evidence="2">cv. C24</strain>
    </source>
</reference>
<protein>
    <recommendedName>
        <fullName evidence="3">F-box domain-containing protein</fullName>
    </recommendedName>
</protein>
<dbReference type="EMBL" id="CACSHJ010000095">
    <property type="protein sequence ID" value="CAA0394742.1"/>
    <property type="molecule type" value="Genomic_DNA"/>
</dbReference>
<dbReference type="Proteomes" id="UP000434276">
    <property type="component" value="Unassembled WGS sequence"/>
</dbReference>
<dbReference type="Gene3D" id="3.80.10.10">
    <property type="entry name" value="Ribonuclease Inhibitor"/>
    <property type="match status" value="1"/>
</dbReference>
<dbReference type="AlphaFoldDB" id="A0A5S9XRC6"/>
<dbReference type="OrthoDB" id="1929062at2759"/>
<dbReference type="InterPro" id="IPR036047">
    <property type="entry name" value="F-box-like_dom_sf"/>
</dbReference>
<proteinExistence type="predicted"/>
<evidence type="ECO:0008006" key="3">
    <source>
        <dbReference type="Google" id="ProtNLM"/>
    </source>
</evidence>
<organism evidence="1 2">
    <name type="scientific">Arabidopsis thaliana</name>
    <name type="common">Mouse-ear cress</name>
    <dbReference type="NCBI Taxonomy" id="3702"/>
    <lineage>
        <taxon>Eukaryota</taxon>
        <taxon>Viridiplantae</taxon>
        <taxon>Streptophyta</taxon>
        <taxon>Embryophyta</taxon>
        <taxon>Tracheophyta</taxon>
        <taxon>Spermatophyta</taxon>
        <taxon>Magnoliopsida</taxon>
        <taxon>eudicotyledons</taxon>
        <taxon>Gunneridae</taxon>
        <taxon>Pentapetalae</taxon>
        <taxon>rosids</taxon>
        <taxon>malvids</taxon>
        <taxon>Brassicales</taxon>
        <taxon>Brassicaceae</taxon>
        <taxon>Camelineae</taxon>
        <taxon>Arabidopsis</taxon>
    </lineage>
</organism>
<accession>A0A5S9XRC6</accession>
<dbReference type="SUPFAM" id="SSF81383">
    <property type="entry name" value="F-box domain"/>
    <property type="match status" value="1"/>
</dbReference>
<name>A0A5S9XRC6_ARATH</name>
<dbReference type="InterPro" id="IPR032675">
    <property type="entry name" value="LRR_dom_sf"/>
</dbReference>
<gene>
    <name evidence="1" type="ORF">C24_LOCUS17648</name>
</gene>